<proteinExistence type="predicted"/>
<feature type="compositionally biased region" description="Basic and acidic residues" evidence="1">
    <location>
        <begin position="291"/>
        <end position="306"/>
    </location>
</feature>
<feature type="compositionally biased region" description="Basic and acidic residues" evidence="1">
    <location>
        <begin position="1"/>
        <end position="11"/>
    </location>
</feature>
<name>A0A7S4G5G5_9EUGL</name>
<organism evidence="2">
    <name type="scientific">Eutreptiella gymnastica</name>
    <dbReference type="NCBI Taxonomy" id="73025"/>
    <lineage>
        <taxon>Eukaryota</taxon>
        <taxon>Discoba</taxon>
        <taxon>Euglenozoa</taxon>
        <taxon>Euglenida</taxon>
        <taxon>Spirocuta</taxon>
        <taxon>Euglenophyceae</taxon>
        <taxon>Eutreptiales</taxon>
        <taxon>Eutreptiaceae</taxon>
        <taxon>Eutreptiella</taxon>
    </lineage>
</organism>
<sequence length="389" mass="42711">MVDEKWHHALEDSGSEAASDDYTEQQRSTVAFHDGGSELISLEGRVEAIEIPTVKIVEKIVTQVVEVPVVEVVEKVVEVLVEKIVEVPVEKIVEKIVEKVVVKTVEVPVEKIVEKIVEIPVEVPVYRTVEKVKEVVVHHKVEKLVEVPVEKIVKVSKDGKRLTGAKKVSAPSSRYSGSGVNKASRCDDTCSRISSISGSMAYKKSTTAHDDASTVTSKMARSPWKYASASQYDDVTSMASSGKWASEHQVPMYGNQKGRLRSSSSFNDELSLISGSTDYQRNRRDRLQKYEESLHSRASDKADHKGPRSTPTKYEVLKSAARPTTGPVSSKSRTADQSTSTGAGRLPRHSDVGVSNAGPRRGYGSRARSVSSSSHGVRPFRMYDAMRPT</sequence>
<protein>
    <submittedName>
        <fullName evidence="2">Uncharacterized protein</fullName>
    </submittedName>
</protein>
<evidence type="ECO:0000256" key="1">
    <source>
        <dbReference type="SAM" id="MobiDB-lite"/>
    </source>
</evidence>
<feature type="compositionally biased region" description="Low complexity" evidence="1">
    <location>
        <begin position="360"/>
        <end position="377"/>
    </location>
</feature>
<evidence type="ECO:0000313" key="2">
    <source>
        <dbReference type="EMBL" id="CAE0825642.1"/>
    </source>
</evidence>
<accession>A0A7S4G5G5</accession>
<gene>
    <name evidence="2" type="ORF">EGYM00163_LOCUS36894</name>
</gene>
<dbReference type="AlphaFoldDB" id="A0A7S4G5G5"/>
<feature type="region of interest" description="Disordered" evidence="1">
    <location>
        <begin position="1"/>
        <end position="26"/>
    </location>
</feature>
<feature type="compositionally biased region" description="Polar residues" evidence="1">
    <location>
        <begin position="326"/>
        <end position="342"/>
    </location>
</feature>
<feature type="region of interest" description="Disordered" evidence="1">
    <location>
        <begin position="291"/>
        <end position="389"/>
    </location>
</feature>
<reference evidence="2" key="1">
    <citation type="submission" date="2021-01" db="EMBL/GenBank/DDBJ databases">
        <authorList>
            <person name="Corre E."/>
            <person name="Pelletier E."/>
            <person name="Niang G."/>
            <person name="Scheremetjew M."/>
            <person name="Finn R."/>
            <person name="Kale V."/>
            <person name="Holt S."/>
            <person name="Cochrane G."/>
            <person name="Meng A."/>
            <person name="Brown T."/>
            <person name="Cohen L."/>
        </authorList>
    </citation>
    <scope>NUCLEOTIDE SEQUENCE</scope>
    <source>
        <strain evidence="2">CCMP1594</strain>
    </source>
</reference>
<dbReference type="EMBL" id="HBJA01106815">
    <property type="protein sequence ID" value="CAE0825642.1"/>
    <property type="molecule type" value="Transcribed_RNA"/>
</dbReference>